<gene>
    <name evidence="2" type="ORF">GCM10008111_02510</name>
</gene>
<protein>
    <submittedName>
        <fullName evidence="2">Uncharacterized protein</fullName>
    </submittedName>
</protein>
<feature type="compositionally biased region" description="Polar residues" evidence="1">
    <location>
        <begin position="1"/>
        <end position="22"/>
    </location>
</feature>
<feature type="region of interest" description="Disordered" evidence="1">
    <location>
        <begin position="1"/>
        <end position="34"/>
    </location>
</feature>
<dbReference type="RefSeq" id="WP_189479643.1">
    <property type="nucleotide sequence ID" value="NZ_BMYR01000001.1"/>
</dbReference>
<organism evidence="2 3">
    <name type="scientific">Alishewanella tabrizica</name>
    <dbReference type="NCBI Taxonomy" id="671278"/>
    <lineage>
        <taxon>Bacteria</taxon>
        <taxon>Pseudomonadati</taxon>
        <taxon>Pseudomonadota</taxon>
        <taxon>Gammaproteobacteria</taxon>
        <taxon>Alteromonadales</taxon>
        <taxon>Alteromonadaceae</taxon>
        <taxon>Alishewanella</taxon>
    </lineage>
</organism>
<dbReference type="EMBL" id="BMYR01000001">
    <property type="protein sequence ID" value="GGW50158.1"/>
    <property type="molecule type" value="Genomic_DNA"/>
</dbReference>
<feature type="compositionally biased region" description="Polar residues" evidence="1">
    <location>
        <begin position="59"/>
        <end position="79"/>
    </location>
</feature>
<accession>A0ABQ2WDN3</accession>
<reference evidence="3" key="1">
    <citation type="journal article" date="2019" name="Int. J. Syst. Evol. Microbiol.">
        <title>The Global Catalogue of Microorganisms (GCM) 10K type strain sequencing project: providing services to taxonomists for standard genome sequencing and annotation.</title>
        <authorList>
            <consortium name="The Broad Institute Genomics Platform"/>
            <consortium name="The Broad Institute Genome Sequencing Center for Infectious Disease"/>
            <person name="Wu L."/>
            <person name="Ma J."/>
        </authorList>
    </citation>
    <scope>NUCLEOTIDE SEQUENCE [LARGE SCALE GENOMIC DNA]</scope>
    <source>
        <strain evidence="3">KCTC 23723</strain>
    </source>
</reference>
<name>A0ABQ2WDN3_9ALTE</name>
<comment type="caution">
    <text evidence="2">The sequence shown here is derived from an EMBL/GenBank/DDBJ whole genome shotgun (WGS) entry which is preliminary data.</text>
</comment>
<keyword evidence="3" id="KW-1185">Reference proteome</keyword>
<dbReference type="Proteomes" id="UP000634667">
    <property type="component" value="Unassembled WGS sequence"/>
</dbReference>
<evidence type="ECO:0000256" key="1">
    <source>
        <dbReference type="SAM" id="MobiDB-lite"/>
    </source>
</evidence>
<evidence type="ECO:0000313" key="3">
    <source>
        <dbReference type="Proteomes" id="UP000634667"/>
    </source>
</evidence>
<evidence type="ECO:0000313" key="2">
    <source>
        <dbReference type="EMBL" id="GGW50158.1"/>
    </source>
</evidence>
<sequence length="110" mass="12241">MSINASNTITPSNLLTPATNRPQPARAVVPEKESTVNQAAGIRIDRDVIQRLDTEREAQQTQQFARESSRASSRNTAEQNNERAIAAYQSLQNEQRRSEVQAMLGVDLYA</sequence>
<feature type="region of interest" description="Disordered" evidence="1">
    <location>
        <begin position="56"/>
        <end position="84"/>
    </location>
</feature>
<proteinExistence type="predicted"/>